<feature type="transmembrane region" description="Helical" evidence="6">
    <location>
        <begin position="387"/>
        <end position="408"/>
    </location>
</feature>
<feature type="transmembrane region" description="Helical" evidence="6">
    <location>
        <begin position="470"/>
        <end position="491"/>
    </location>
</feature>
<keyword evidence="3 6" id="KW-0812">Transmembrane</keyword>
<feature type="transmembrane region" description="Helical" evidence="6">
    <location>
        <begin position="151"/>
        <end position="171"/>
    </location>
</feature>
<feature type="transmembrane region" description="Helical" evidence="6">
    <location>
        <begin position="183"/>
        <end position="205"/>
    </location>
</feature>
<accession>A0ABW3W9A8</accession>
<feature type="transmembrane region" description="Helical" evidence="6">
    <location>
        <begin position="347"/>
        <end position="366"/>
    </location>
</feature>
<reference evidence="8" key="1">
    <citation type="journal article" date="2019" name="Int. J. Syst. Evol. Microbiol.">
        <title>The Global Catalogue of Microorganisms (GCM) 10K type strain sequencing project: providing services to taxonomists for standard genome sequencing and annotation.</title>
        <authorList>
            <consortium name="The Broad Institute Genomics Platform"/>
            <consortium name="The Broad Institute Genome Sequencing Center for Infectious Disease"/>
            <person name="Wu L."/>
            <person name="Ma J."/>
        </authorList>
    </citation>
    <scope>NUCLEOTIDE SEQUENCE [LARGE SCALE GENOMIC DNA]</scope>
    <source>
        <strain evidence="8">CCUG 52478</strain>
    </source>
</reference>
<evidence type="ECO:0000256" key="2">
    <source>
        <dbReference type="ARBA" id="ARBA00022475"/>
    </source>
</evidence>
<feature type="transmembrane region" description="Helical" evidence="6">
    <location>
        <begin position="607"/>
        <end position="630"/>
    </location>
</feature>
<feature type="transmembrane region" description="Helical" evidence="6">
    <location>
        <begin position="558"/>
        <end position="576"/>
    </location>
</feature>
<evidence type="ECO:0000256" key="6">
    <source>
        <dbReference type="SAM" id="Phobius"/>
    </source>
</evidence>
<dbReference type="RefSeq" id="WP_367920258.1">
    <property type="nucleotide sequence ID" value="NZ_BAABAC010000028.1"/>
</dbReference>
<keyword evidence="2" id="KW-1003">Cell membrane</keyword>
<evidence type="ECO:0000256" key="4">
    <source>
        <dbReference type="ARBA" id="ARBA00022989"/>
    </source>
</evidence>
<dbReference type="PANTHER" id="PTHR30482">
    <property type="entry name" value="HIGH-AFFINITY BRANCHED-CHAIN AMINO ACID TRANSPORT SYSTEM PERMEASE"/>
    <property type="match status" value="1"/>
</dbReference>
<sequence length="731" mass="76366">MNLKDALCGESARRLLICLVGAVIVAVMWGPQQGSPDDYGHGFKQAVLDPRIFVFLGLGVLMFVLAPRTAQLKARLALPGSGLFGAAAAGVALARTLLHWYDPVGDGKFAAASRAATSGLADVYFGWLYVVTWLLVVGVGLVAILRRSRALASVGALAALAAAELTTVAHADLVSTSRGIDHSYGADATVVAYVGVAISLVYSGWTGRRSSIRDKALDLQARYPGVLIAAMALFLATASVGFATWFSPGRLNARLWTSADLFDGTGISALAAVMQRGGLAASLVVAAAVGALGIYRSSTSLRIAAAGLSVLGGALTLFTAHAMGQIGVDNGVDGATSPWANLGTGPWFALLGFLLLAVAAASPWIGRSSSNAARGRSRAASATAASRMSVTPTLLAGLVVAIVLPHVFTEYWQQVLVTQIGVYVLLAVGLNVVVGWTGLLDLGFIAFYAIGSYTTAFLVGSLPVHPPFGIHLTPLAAIPVAIGACIVAGVALGAPTLRLRGDYLAIVTLGFGEIIRIVAINNPGNITNSTRGPETPVPHPEINVGILDLKWGTDPLQYWYLLLAILAIVVFLFTRLERSSLGRAWAAVREDEVAAKACGVDATRAKLLAFAIGASTSGLAGVFFASQVGYFNPDNFLLLNSILVLAYVVFGGMGSMKGVIVGAAFLTWLPEFLKDQVPADDRQMWIGAVLLFMMIFRPSGLIPERRHTVELTHTDNRQAVTAATASESEGS</sequence>
<protein>
    <submittedName>
        <fullName evidence="7">Branched-chain amino acid ABC transporter permease</fullName>
    </submittedName>
</protein>
<evidence type="ECO:0000256" key="5">
    <source>
        <dbReference type="ARBA" id="ARBA00023136"/>
    </source>
</evidence>
<evidence type="ECO:0000313" key="7">
    <source>
        <dbReference type="EMBL" id="MFD1251150.1"/>
    </source>
</evidence>
<feature type="transmembrane region" description="Helical" evidence="6">
    <location>
        <begin position="420"/>
        <end position="439"/>
    </location>
</feature>
<feature type="transmembrane region" description="Helical" evidence="6">
    <location>
        <begin position="12"/>
        <end position="32"/>
    </location>
</feature>
<keyword evidence="8" id="KW-1185">Reference proteome</keyword>
<feature type="transmembrane region" description="Helical" evidence="6">
    <location>
        <begin position="446"/>
        <end position="464"/>
    </location>
</feature>
<organism evidence="7 8">
    <name type="scientific">Nocardioides ginsengisoli</name>
    <dbReference type="NCBI Taxonomy" id="363868"/>
    <lineage>
        <taxon>Bacteria</taxon>
        <taxon>Bacillati</taxon>
        <taxon>Actinomycetota</taxon>
        <taxon>Actinomycetes</taxon>
        <taxon>Propionibacteriales</taxon>
        <taxon>Nocardioidaceae</taxon>
        <taxon>Nocardioides</taxon>
    </lineage>
</organism>
<dbReference type="Proteomes" id="UP001597229">
    <property type="component" value="Unassembled WGS sequence"/>
</dbReference>
<feature type="transmembrane region" description="Helical" evidence="6">
    <location>
        <begin position="267"/>
        <end position="292"/>
    </location>
</feature>
<feature type="transmembrane region" description="Helical" evidence="6">
    <location>
        <begin position="503"/>
        <end position="520"/>
    </location>
</feature>
<proteinExistence type="predicted"/>
<feature type="transmembrane region" description="Helical" evidence="6">
    <location>
        <begin position="82"/>
        <end position="101"/>
    </location>
</feature>
<keyword evidence="5 6" id="KW-0472">Membrane</keyword>
<evidence type="ECO:0000256" key="1">
    <source>
        <dbReference type="ARBA" id="ARBA00004651"/>
    </source>
</evidence>
<evidence type="ECO:0000313" key="8">
    <source>
        <dbReference type="Proteomes" id="UP001597229"/>
    </source>
</evidence>
<comment type="caution">
    <text evidence="7">The sequence shown here is derived from an EMBL/GenBank/DDBJ whole genome shotgun (WGS) entry which is preliminary data.</text>
</comment>
<feature type="transmembrane region" description="Helical" evidence="6">
    <location>
        <begin position="52"/>
        <end position="70"/>
    </location>
</feature>
<dbReference type="InterPro" id="IPR043428">
    <property type="entry name" value="LivM-like"/>
</dbReference>
<name>A0ABW3W9A8_9ACTN</name>
<dbReference type="CDD" id="cd06581">
    <property type="entry name" value="TM_PBP1_LivM_like"/>
    <property type="match status" value="1"/>
</dbReference>
<dbReference type="EMBL" id="JBHTLX010000034">
    <property type="protein sequence ID" value="MFD1251150.1"/>
    <property type="molecule type" value="Genomic_DNA"/>
</dbReference>
<keyword evidence="4 6" id="KW-1133">Transmembrane helix</keyword>
<dbReference type="Pfam" id="PF02653">
    <property type="entry name" value="BPD_transp_2"/>
    <property type="match status" value="1"/>
</dbReference>
<feature type="transmembrane region" description="Helical" evidence="6">
    <location>
        <begin position="304"/>
        <end position="327"/>
    </location>
</feature>
<feature type="transmembrane region" description="Helical" evidence="6">
    <location>
        <begin position="642"/>
        <end position="672"/>
    </location>
</feature>
<dbReference type="InterPro" id="IPR001851">
    <property type="entry name" value="ABC_transp_permease"/>
</dbReference>
<feature type="transmembrane region" description="Helical" evidence="6">
    <location>
        <begin position="124"/>
        <end position="144"/>
    </location>
</feature>
<comment type="subcellular location">
    <subcellularLocation>
        <location evidence="1">Cell membrane</location>
        <topology evidence="1">Multi-pass membrane protein</topology>
    </subcellularLocation>
</comment>
<feature type="transmembrane region" description="Helical" evidence="6">
    <location>
        <begin position="226"/>
        <end position="247"/>
    </location>
</feature>
<dbReference type="PANTHER" id="PTHR30482:SF10">
    <property type="entry name" value="HIGH-AFFINITY BRANCHED-CHAIN AMINO ACID TRANSPORT PROTEIN BRAE"/>
    <property type="match status" value="1"/>
</dbReference>
<evidence type="ECO:0000256" key="3">
    <source>
        <dbReference type="ARBA" id="ARBA00022692"/>
    </source>
</evidence>
<gene>
    <name evidence="7" type="ORF">ACFQ3F_25395</name>
</gene>